<dbReference type="AlphaFoldDB" id="D8M3F0"/>
<name>D8M3F0_BLAHO</name>
<protein>
    <submittedName>
        <fullName evidence="1">Uncharacterized protein</fullName>
    </submittedName>
</protein>
<dbReference type="InParanoid" id="D8M3F0"/>
<proteinExistence type="predicted"/>
<dbReference type="RefSeq" id="XP_012896471.1">
    <property type="nucleotide sequence ID" value="XM_013041017.1"/>
</dbReference>
<gene>
    <name evidence="1" type="ORF">GSBLH_T00002547001</name>
</gene>
<dbReference type="GeneID" id="24919705"/>
<accession>D8M3F0</accession>
<evidence type="ECO:0000313" key="1">
    <source>
        <dbReference type="EMBL" id="CBK22423.2"/>
    </source>
</evidence>
<dbReference type="EMBL" id="FN668650">
    <property type="protein sequence ID" value="CBK22423.2"/>
    <property type="molecule type" value="Genomic_DNA"/>
</dbReference>
<dbReference type="Proteomes" id="UP000008312">
    <property type="component" value="Unassembled WGS sequence"/>
</dbReference>
<reference evidence="1" key="1">
    <citation type="submission" date="2010-02" db="EMBL/GenBank/DDBJ databases">
        <title>Sequencing and annotation of the Blastocystis hominis genome.</title>
        <authorList>
            <person name="Wincker P."/>
        </authorList>
    </citation>
    <scope>NUCLEOTIDE SEQUENCE</scope>
    <source>
        <strain evidence="1">Singapore isolate B</strain>
    </source>
</reference>
<evidence type="ECO:0000313" key="2">
    <source>
        <dbReference type="Proteomes" id="UP000008312"/>
    </source>
</evidence>
<sequence>MPNPCNHIVNRRSVVHKKCCVCQRVKHISAFTKSVLNYCNSVCNICSLKSLCEEKLQSEWRSPDTKFKIVPDLGNLLDQGSTDTQEDDSLDVPRANYIVPYSKWIPVKDFEFCKDHEQVIVAKVVVSSYL</sequence>
<organism evidence="1">
    <name type="scientific">Blastocystis hominis</name>
    <dbReference type="NCBI Taxonomy" id="12968"/>
    <lineage>
        <taxon>Eukaryota</taxon>
        <taxon>Sar</taxon>
        <taxon>Stramenopiles</taxon>
        <taxon>Bigyra</taxon>
        <taxon>Opalozoa</taxon>
        <taxon>Opalinata</taxon>
        <taxon>Blastocystidae</taxon>
        <taxon>Blastocystis</taxon>
    </lineage>
</organism>
<keyword evidence="2" id="KW-1185">Reference proteome</keyword>